<feature type="region of interest" description="Disordered" evidence="3">
    <location>
        <begin position="839"/>
        <end position="1807"/>
    </location>
</feature>
<feature type="compositionally biased region" description="Polar residues" evidence="3">
    <location>
        <begin position="1194"/>
        <end position="1214"/>
    </location>
</feature>
<evidence type="ECO:0000256" key="1">
    <source>
        <dbReference type="ARBA" id="ARBA00004123"/>
    </source>
</evidence>
<dbReference type="CDD" id="cd09888">
    <property type="entry name" value="NGN_Euk"/>
    <property type="match status" value="1"/>
</dbReference>
<feature type="compositionally biased region" description="Low complexity" evidence="3">
    <location>
        <begin position="623"/>
        <end position="639"/>
    </location>
</feature>
<dbReference type="InterPro" id="IPR041973">
    <property type="entry name" value="KOW_Spt5_1"/>
</dbReference>
<feature type="region of interest" description="Disordered" evidence="3">
    <location>
        <begin position="1"/>
        <end position="21"/>
    </location>
</feature>
<feature type="compositionally biased region" description="Low complexity" evidence="3">
    <location>
        <begin position="915"/>
        <end position="925"/>
    </location>
</feature>
<feature type="region of interest" description="Disordered" evidence="3">
    <location>
        <begin position="620"/>
        <end position="650"/>
    </location>
</feature>
<dbReference type="GO" id="GO:0006357">
    <property type="term" value="P:regulation of transcription by RNA polymerase II"/>
    <property type="evidence" value="ECO:0007669"/>
    <property type="project" value="InterPro"/>
</dbReference>
<feature type="domain" description="KOW" evidence="4">
    <location>
        <begin position="659"/>
        <end position="686"/>
    </location>
</feature>
<feature type="compositionally biased region" description="Polar residues" evidence="3">
    <location>
        <begin position="1571"/>
        <end position="1580"/>
    </location>
</feature>
<feature type="compositionally biased region" description="Low complexity" evidence="3">
    <location>
        <begin position="1706"/>
        <end position="1717"/>
    </location>
</feature>
<dbReference type="eggNOG" id="KOG1999">
    <property type="taxonomic scope" value="Eukaryota"/>
</dbReference>
<feature type="compositionally biased region" description="Low complexity" evidence="3">
    <location>
        <begin position="1592"/>
        <end position="1615"/>
    </location>
</feature>
<feature type="compositionally biased region" description="Basic and acidic residues" evidence="3">
    <location>
        <begin position="1068"/>
        <end position="1080"/>
    </location>
</feature>
<accession>V4TDU8</accession>
<keyword evidence="2" id="KW-0539">Nucleus</keyword>
<organism evidence="5 6">
    <name type="scientific">Citrus clementina</name>
    <name type="common">Clementine</name>
    <name type="synonym">Citrus deliciosa x Citrus sinensis</name>
    <dbReference type="NCBI Taxonomy" id="85681"/>
    <lineage>
        <taxon>Eukaryota</taxon>
        <taxon>Viridiplantae</taxon>
        <taxon>Streptophyta</taxon>
        <taxon>Embryophyta</taxon>
        <taxon>Tracheophyta</taxon>
        <taxon>Spermatophyta</taxon>
        <taxon>Magnoliopsida</taxon>
        <taxon>eudicotyledons</taxon>
        <taxon>Gunneridae</taxon>
        <taxon>Pentapetalae</taxon>
        <taxon>rosids</taxon>
        <taxon>malvids</taxon>
        <taxon>Sapindales</taxon>
        <taxon>Rutaceae</taxon>
        <taxon>Aurantioideae</taxon>
        <taxon>Citrus</taxon>
    </lineage>
</organism>
<feature type="compositionally biased region" description="Basic and acidic residues" evidence="3">
    <location>
        <begin position="950"/>
        <end position="962"/>
    </location>
</feature>
<feature type="compositionally biased region" description="Basic and acidic residues" evidence="3">
    <location>
        <begin position="876"/>
        <end position="885"/>
    </location>
</feature>
<feature type="compositionally biased region" description="Gly residues" evidence="3">
    <location>
        <begin position="1260"/>
        <end position="1269"/>
    </location>
</feature>
<feature type="domain" description="KOW" evidence="4">
    <location>
        <begin position="555"/>
        <end position="582"/>
    </location>
</feature>
<feature type="compositionally biased region" description="Basic and acidic residues" evidence="3">
    <location>
        <begin position="1359"/>
        <end position="1368"/>
    </location>
</feature>
<feature type="compositionally biased region" description="Acidic residues" evidence="3">
    <location>
        <begin position="122"/>
        <end position="138"/>
    </location>
</feature>
<feature type="compositionally biased region" description="Gly residues" evidence="3">
    <location>
        <begin position="1149"/>
        <end position="1172"/>
    </location>
</feature>
<dbReference type="InterPro" id="IPR005100">
    <property type="entry name" value="NGN-domain"/>
</dbReference>
<dbReference type="InterPro" id="IPR057936">
    <property type="entry name" value="KOWx_Spt5"/>
</dbReference>
<dbReference type="PANTHER" id="PTHR11125">
    <property type="entry name" value="SUPPRESSOR OF TY 5"/>
    <property type="match status" value="1"/>
</dbReference>
<sequence length="1807" mass="192540">MIRTCQLGRNSSAQRTKPNMPTSTLCPWHAVHAQSVSNNQREGNQTAVFSKSRLSDDFLSFNFSAKIPPRIVCDPEMATDKGKAVAVGKDAYGKRKRNDGSSGVKPHNRKRKNRSVLQFVEDAADVDYDDDDEEEVGNESDNSGGFADDDFMEELFDAQPKVNNEMGQAHNLPFIPKEEEMDEEEFDKMMEERYKSNKLIRYAEEDYEAKKMLEREYHMPCPEDPTIWKVKCMAGRERQSAFCLMQKFVDLQSLGSKMQIISAFAVDHIKGFIFIEADKQCDINEACKGLSGIYYSRLAPVPKNEVSHLLSAQIKRNEVSEGTWAYVKNGKYKGDLAQVVYANNARKRATVKLIPRIDLQALAAKFGGGVAMKKTDSPAPRLISPSELEEFRPLIQYRRDRDTGKVFENLDGMMLKDGYLYKKVSIDSLSCWGVVPSEEELLKFQPSESNESADLEWLSQLYGERKKKRTTIVGKGGDKGEGSSGSSLENSFELYELVCFGRKDFGLIVGMEKDDHYKILKEGSEGPAVVTVERRTLKNGPFDMKFTALDQSMKVISLNDTVRVSEGPSKDRQGIVKKIYRGILFIYDENETENGGYFCSKSQHCEKTKVEACEGKGGGSGASGFEEFPSSPKSPLSPKRSWQAREQNTEFKRGDRDGMFAVGQTLRIRVGPLKGYLCRVLAVRYSDVTVKLDSQQKILTVKGEHLAEVRGKSFITSTSDDQGSASFKPFDPLGAGGGSGDWMSAATTSAEGDRWNAGGASAGRSSWPSFPVVGTSLHAESNPANAFGSGDNGANKDEEDSAWGSKVNAIQNSSWGLAAAEGKNEDCWNKAAVKNIESNNGAYGGWGKEDAGSSLQDSQDNWGKNKDACDNQANWKKSDSWDKGKKIIGNSTSSWGDKTAEKNEPDSWGKGKDGSSGSKSDWNSSALATENPTVSWGNASGGWTQQKGGNMDERSGWKKDDSGNQDQRSGWNKPKTFGADVGSSWNKQDGICSSDVQDGGSSWAKQDGGSSWGKKNGGSLMGKQDGGSSWGKQDGGSSLGKQDGGSSWGKQDGGSSLAKQDGGSSWGKQDEGSSWSKRDGGSSWGKQDGSSWGKQDSGSSLGKQDGGSSWSKQDGGSSWAKQDGGSSWAKQDGGSSWAKQDGGSSWGKQDGGSSWGKQDGGSSWGKQDGGSSWGKQDGGSLWSKEPDQQHRKNGGSSWGNRDGGSSWSKQADQQDNQEKPLESDGGRGSGGRWGQGGGRGGGQEVSDQYGRGSFDQGSEKGTGGMGDQGNGCNRRDKGIDWNKKFNWNSGSSDGDGNNGSGGWGKKSNWNSGSSGAGESKDTDWNKKSNLNCGSSDGDGNNSSGWDKKSNWNAGSSGDGESKDTDWNKKCNWNSGSNDGDGNNGSGWGKKSNWNSGSNVAGESNDSNWAKKGNWNSGSDDANQESSWGKKQGNWNSGSRDGHQESSWGKKSDWNSRSEDQPEPFNNRGSGNFRGRGGFRGRGDSDRGGFGGRGRTNRGGYGGRGRFDREGFGGRGGSDRGGFGGRGSSDRGGFGGRGRGRRDQGGGWNNNDSGDYKSFDSSQGVKNGGEWSRSNDGAGSWSQGGGTWKSGNSGASSQDGGWSSQGSGWNNSNTTNEVKGLSDQGGGWNKGAGGSAQAGGWGSQGSGWSSGTSTGNRGSNDSSIANDVEGPNDQVVGRNKGSNGSAQSGGWGNQGSGWSSGTGSGNKGSNDSNISNKGPNDQGGGWNKGSGGSAQSGAWGNQGSGWNGGTDSGNRGSNSDQPKSWNQSSVATDGGRSKDAGEGSSRGWGKTAGSSWEKGNDGSGKGGW</sequence>
<dbReference type="InterPro" id="IPR039659">
    <property type="entry name" value="SPT5"/>
</dbReference>
<dbReference type="KEGG" id="cic:CICLE_v10030480mg"/>
<evidence type="ECO:0000256" key="3">
    <source>
        <dbReference type="SAM" id="MobiDB-lite"/>
    </source>
</evidence>
<evidence type="ECO:0000259" key="4">
    <source>
        <dbReference type="SMART" id="SM00739"/>
    </source>
</evidence>
<feature type="compositionally biased region" description="Basic and acidic residues" evidence="3">
    <location>
        <begin position="1216"/>
        <end position="1225"/>
    </location>
</feature>
<dbReference type="InParanoid" id="V4TDU8"/>
<feature type="region of interest" description="Disordered" evidence="3">
    <location>
        <begin position="781"/>
        <end position="802"/>
    </location>
</feature>
<feature type="compositionally biased region" description="Gly residues" evidence="3">
    <location>
        <begin position="1226"/>
        <end position="1243"/>
    </location>
</feature>
<feature type="compositionally biased region" description="Basic and acidic residues" evidence="3">
    <location>
        <begin position="1273"/>
        <end position="1283"/>
    </location>
</feature>
<feature type="compositionally biased region" description="Gly residues" evidence="3">
    <location>
        <begin position="1622"/>
        <end position="1644"/>
    </location>
</feature>
<feature type="compositionally biased region" description="Polar residues" evidence="3">
    <location>
        <begin position="853"/>
        <end position="862"/>
    </location>
</feature>
<feature type="compositionally biased region" description="Basic and acidic residues" evidence="3">
    <location>
        <begin position="1439"/>
        <end position="1459"/>
    </location>
</feature>
<name>V4TDU8_CITCL</name>
<dbReference type="GO" id="GO:0032784">
    <property type="term" value="P:regulation of DNA-templated transcription elongation"/>
    <property type="evidence" value="ECO:0007669"/>
    <property type="project" value="InterPro"/>
</dbReference>
<dbReference type="Gene3D" id="2.30.30.30">
    <property type="match status" value="1"/>
</dbReference>
<feature type="compositionally biased region" description="Polar residues" evidence="3">
    <location>
        <begin position="1084"/>
        <end position="1148"/>
    </location>
</feature>
<feature type="compositionally biased region" description="Gly residues" evidence="3">
    <location>
        <begin position="1487"/>
        <end position="1503"/>
    </location>
</feature>
<dbReference type="InterPro" id="IPR036735">
    <property type="entry name" value="NGN_dom_sf"/>
</dbReference>
<feature type="compositionally biased region" description="Basic and acidic residues" evidence="3">
    <location>
        <begin position="898"/>
        <end position="913"/>
    </location>
</feature>
<dbReference type="OMA" id="WDKADGG"/>
<feature type="region of interest" description="Disordered" evidence="3">
    <location>
        <begin position="88"/>
        <end position="149"/>
    </location>
</feature>
<comment type="subcellular location">
    <subcellularLocation>
        <location evidence="1">Nucleus</location>
    </subcellularLocation>
</comment>
<keyword evidence="6" id="KW-1185">Reference proteome</keyword>
<evidence type="ECO:0000313" key="5">
    <source>
        <dbReference type="EMBL" id="ESR49760.1"/>
    </source>
</evidence>
<dbReference type="Gramene" id="ESR49760">
    <property type="protein sequence ID" value="ESR49760"/>
    <property type="gene ID" value="CICLE_v10030480mg"/>
</dbReference>
<reference evidence="5 6" key="1">
    <citation type="submission" date="2013-10" db="EMBL/GenBank/DDBJ databases">
        <authorList>
            <consortium name="International Citrus Genome Consortium"/>
            <person name="Jenkins J."/>
            <person name="Schmutz J."/>
            <person name="Prochnik S."/>
            <person name="Rokhsar D."/>
            <person name="Gmitter F."/>
            <person name="Ollitrault P."/>
            <person name="Machado M."/>
            <person name="Talon M."/>
            <person name="Wincker P."/>
            <person name="Jaillon O."/>
            <person name="Morgante M."/>
        </authorList>
    </citation>
    <scope>NUCLEOTIDE SEQUENCE</scope>
    <source>
        <strain evidence="6">cv. Clemenules</strain>
    </source>
</reference>
<feature type="compositionally biased region" description="Gly residues" evidence="3">
    <location>
        <begin position="1015"/>
        <end position="1047"/>
    </location>
</feature>
<feature type="compositionally biased region" description="Gly residues" evidence="3">
    <location>
        <begin position="1686"/>
        <end position="1705"/>
    </location>
</feature>
<dbReference type="Gene3D" id="3.30.70.940">
    <property type="entry name" value="NusG, N-terminal domain"/>
    <property type="match status" value="1"/>
</dbReference>
<feature type="compositionally biased region" description="Polar residues" evidence="3">
    <location>
        <begin position="7"/>
        <end position="21"/>
    </location>
</feature>
<evidence type="ECO:0000313" key="6">
    <source>
        <dbReference type="Proteomes" id="UP000030687"/>
    </source>
</evidence>
<dbReference type="GO" id="GO:0003729">
    <property type="term" value="F:mRNA binding"/>
    <property type="evidence" value="ECO:0007669"/>
    <property type="project" value="TreeGrafter"/>
</dbReference>
<dbReference type="InterPro" id="IPR041978">
    <property type="entry name" value="KOW_Spt5_5"/>
</dbReference>
<dbReference type="FunFam" id="3.30.70.940:FF:000010">
    <property type="entry name" value="Protein RNA-directed DNA methylation 3"/>
    <property type="match status" value="1"/>
</dbReference>
<dbReference type="InterPro" id="IPR005824">
    <property type="entry name" value="KOW"/>
</dbReference>
<feature type="compositionally biased region" description="Gly residues" evidence="3">
    <location>
        <begin position="1512"/>
        <end position="1536"/>
    </location>
</feature>
<dbReference type="InterPro" id="IPR039385">
    <property type="entry name" value="NGN_Euk"/>
</dbReference>
<dbReference type="Pfam" id="PF23042">
    <property type="entry name" value="KOW1_SPT5"/>
    <property type="match status" value="1"/>
</dbReference>
<dbReference type="GO" id="GO:0006368">
    <property type="term" value="P:transcription elongation by RNA polymerase II"/>
    <property type="evidence" value="ECO:0007669"/>
    <property type="project" value="TreeGrafter"/>
</dbReference>
<dbReference type="Pfam" id="PF03439">
    <property type="entry name" value="Spt5-NGN"/>
    <property type="match status" value="1"/>
</dbReference>
<feature type="compositionally biased region" description="Polar residues" evidence="3">
    <location>
        <begin position="994"/>
        <end position="1004"/>
    </location>
</feature>
<dbReference type="CDD" id="cd06084">
    <property type="entry name" value="KOW_Spt5_4"/>
    <property type="match status" value="1"/>
</dbReference>
<dbReference type="FunFam" id="2.30.30.30:FF:000053">
    <property type="entry name" value="Protein RNA-directed DNA methylation 3"/>
    <property type="match status" value="1"/>
</dbReference>
<feature type="compositionally biased region" description="Low complexity" evidence="3">
    <location>
        <begin position="1328"/>
        <end position="1344"/>
    </location>
</feature>
<feature type="compositionally biased region" description="Polar residues" evidence="3">
    <location>
        <begin position="926"/>
        <end position="948"/>
    </location>
</feature>
<dbReference type="Pfam" id="PF23290">
    <property type="entry name" value="KOW5_SPT5"/>
    <property type="match status" value="1"/>
</dbReference>
<feature type="compositionally biased region" description="Low complexity" evidence="3">
    <location>
        <begin position="1388"/>
        <end position="1398"/>
    </location>
</feature>
<dbReference type="Pfam" id="PF23037">
    <property type="entry name" value="KOWx_SPT5"/>
    <property type="match status" value="1"/>
</dbReference>
<proteinExistence type="predicted"/>
<feature type="domain" description="KOW" evidence="4">
    <location>
        <begin position="318"/>
        <end position="345"/>
    </location>
</feature>
<feature type="compositionally biased region" description="Polar residues" evidence="3">
    <location>
        <begin position="1048"/>
        <end position="1067"/>
    </location>
</feature>
<feature type="compositionally biased region" description="Gly residues" evidence="3">
    <location>
        <begin position="1720"/>
        <end position="1750"/>
    </location>
</feature>
<dbReference type="InterPro" id="IPR014722">
    <property type="entry name" value="Rib_uL2_dom2"/>
</dbReference>
<dbReference type="PANTHER" id="PTHR11125:SF8">
    <property type="entry name" value="PROTEIN RNA-DIRECTED DNA METHYLATION 3"/>
    <property type="match status" value="1"/>
</dbReference>
<dbReference type="CDD" id="cd06081">
    <property type="entry name" value="KOW_Spt5_1"/>
    <property type="match status" value="1"/>
</dbReference>
<feature type="compositionally biased region" description="Polar residues" evidence="3">
    <location>
        <begin position="1751"/>
        <end position="1770"/>
    </location>
</feature>
<dbReference type="GO" id="GO:0032044">
    <property type="term" value="C:DSIF complex"/>
    <property type="evidence" value="ECO:0007669"/>
    <property type="project" value="TreeGrafter"/>
</dbReference>
<dbReference type="Proteomes" id="UP000030687">
    <property type="component" value="Unassembled WGS sequence"/>
</dbReference>
<feature type="compositionally biased region" description="Low complexity" evidence="3">
    <location>
        <begin position="1645"/>
        <end position="1662"/>
    </location>
</feature>
<feature type="compositionally biased region" description="Polar residues" evidence="3">
    <location>
        <begin position="1400"/>
        <end position="1438"/>
    </location>
</feature>
<evidence type="ECO:0000256" key="2">
    <source>
        <dbReference type="ARBA" id="ARBA00023242"/>
    </source>
</evidence>
<feature type="compositionally biased region" description="Low complexity" evidence="3">
    <location>
        <begin position="1371"/>
        <end position="1380"/>
    </location>
</feature>
<dbReference type="EMBL" id="KI536726">
    <property type="protein sequence ID" value="ESR49760.1"/>
    <property type="molecule type" value="Genomic_DNA"/>
</dbReference>
<dbReference type="InterPro" id="IPR041977">
    <property type="entry name" value="KOW_Spt5_4"/>
</dbReference>
<gene>
    <name evidence="5" type="ORF">CICLE_v10030480mg</name>
</gene>
<feature type="compositionally biased region" description="Low complexity" evidence="3">
    <location>
        <begin position="1286"/>
        <end position="1295"/>
    </location>
</feature>
<dbReference type="SMART" id="SM00739">
    <property type="entry name" value="KOW"/>
    <property type="match status" value="3"/>
</dbReference>
<dbReference type="STRING" id="85681.V4TDU8"/>
<dbReference type="Pfam" id="PF23291">
    <property type="entry name" value="KOW4_SPT5"/>
    <property type="match status" value="1"/>
</dbReference>
<protein>
    <recommendedName>
        <fullName evidence="4">KOW domain-containing protein</fullName>
    </recommendedName>
</protein>